<dbReference type="PANTHER" id="PTHR10283">
    <property type="entry name" value="SOLUTE CARRIER FAMILY 13 MEMBER"/>
    <property type="match status" value="1"/>
</dbReference>
<sequence length="762" mass="83370">MKFTHTLKYNSVPEWRESYINYSLLKKLILAASTAEYHEAYEGVHPSADLEDAGPRSPLLSGQSSLSRSLSVTMTREQREKEFLETLDNELAKIIRFYLKKEAEITAKYEEVSMMVQHAEGIPSPTPGQATDLSALQSAQRTAFWSQNSRPVAAQREKLRAALEELYATSSNLASYVEQNRTGFRKILKKHDKLVSHPMSSNYLPIVDQKFPDSHAAHLRTQMDAIASLYSMVCCNGNADKAAAILRKQQQEQVSFERNSIWKDMVGQERRAATLHVQDGKEVVQESWFSMHRQALLVAFALAVFAFLLTYPIFKEPEKQNCLALLAFASILWCSEAIPLFVTSMLVPFLIVALRVLDDVAQEPPARLTPKQAAPRVFHTMFSQTIMLLLGGFAIAAALSKHFIAKQLAVAILSRVGRKPHHVLLANMLVATFASMWISNVAAPVLCFSLVQPILRTLPTNHPFCKSLVLGIALASNLGGMTSPISSPQNIFAIERMSMGGSPPSWLQWFAIALPVSFLGNLLCWAIILAVYKPGQNIKEVRPLKQNEDPLNSTQIYTIIVSLATVIAWCCNSFLQEYTGEMGVLAIIPLVAFFGFGVLSKDDFNGFLWNVVMLAMGGLALGEAVQSSGLLATISNLISTLVGGQSLWAVLAIFCGLVLVGTTFISHTVGAMVILPIVQSVGDKMPGDHSKLLVMGAALMCSGAMGLPVSGFPNMNAVSLEDATGQNYIDTVDFLKVGVLGSIMAYAIIISIGYVLMLAVGF</sequence>
<organism evidence="5 6">
    <name type="scientific">Tetradesmus obliquus</name>
    <name type="common">Green alga</name>
    <name type="synonym">Acutodesmus obliquus</name>
    <dbReference type="NCBI Taxonomy" id="3088"/>
    <lineage>
        <taxon>Eukaryota</taxon>
        <taxon>Viridiplantae</taxon>
        <taxon>Chlorophyta</taxon>
        <taxon>core chlorophytes</taxon>
        <taxon>Chlorophyceae</taxon>
        <taxon>CS clade</taxon>
        <taxon>Sphaeropleales</taxon>
        <taxon>Scenedesmaceae</taxon>
        <taxon>Tetradesmus</taxon>
    </lineage>
</organism>
<keyword evidence="4" id="KW-0472">Membrane</keyword>
<comment type="subcellular location">
    <subcellularLocation>
        <location evidence="1">Membrane</location>
        <topology evidence="1">Multi-pass membrane protein</topology>
    </subcellularLocation>
</comment>
<dbReference type="CDD" id="cd01115">
    <property type="entry name" value="SLC13_permease"/>
    <property type="match status" value="1"/>
</dbReference>
<proteinExistence type="predicted"/>
<evidence type="ECO:0000256" key="4">
    <source>
        <dbReference type="ARBA" id="ARBA00023136"/>
    </source>
</evidence>
<keyword evidence="2" id="KW-0812">Transmembrane</keyword>
<dbReference type="PANTHER" id="PTHR10283:SF92">
    <property type="entry name" value="LOW-AFFINITY PHOSPHATE TRANSPORTER PHO91"/>
    <property type="match status" value="1"/>
</dbReference>
<evidence type="ECO:0000256" key="3">
    <source>
        <dbReference type="ARBA" id="ARBA00022989"/>
    </source>
</evidence>
<dbReference type="STRING" id="3088.A0A383VFH3"/>
<keyword evidence="6" id="KW-1185">Reference proteome</keyword>
<dbReference type="GO" id="GO:0006797">
    <property type="term" value="P:polyphosphate metabolic process"/>
    <property type="evidence" value="ECO:0007669"/>
    <property type="project" value="TreeGrafter"/>
</dbReference>
<dbReference type="InterPro" id="IPR004331">
    <property type="entry name" value="SPX_dom"/>
</dbReference>
<dbReference type="GO" id="GO:0005315">
    <property type="term" value="F:phosphate transmembrane transporter activity"/>
    <property type="evidence" value="ECO:0007669"/>
    <property type="project" value="TreeGrafter"/>
</dbReference>
<dbReference type="PROSITE" id="PS51382">
    <property type="entry name" value="SPX"/>
    <property type="match status" value="1"/>
</dbReference>
<dbReference type="GO" id="GO:0015140">
    <property type="term" value="F:malate transmembrane transporter activity"/>
    <property type="evidence" value="ECO:0007669"/>
    <property type="project" value="UniProtKB-ARBA"/>
</dbReference>
<keyword evidence="3" id="KW-1133">Transmembrane helix</keyword>
<dbReference type="EMBL" id="FNXT01000329">
    <property type="protein sequence ID" value="SZX63529.1"/>
    <property type="molecule type" value="Genomic_DNA"/>
</dbReference>
<accession>A0A383VFH3</accession>
<dbReference type="GO" id="GO:0006817">
    <property type="term" value="P:phosphate ion transport"/>
    <property type="evidence" value="ECO:0007669"/>
    <property type="project" value="TreeGrafter"/>
</dbReference>
<protein>
    <submittedName>
        <fullName evidence="5">Uncharacterized protein</fullName>
    </submittedName>
</protein>
<dbReference type="GO" id="GO:0005886">
    <property type="term" value="C:plasma membrane"/>
    <property type="evidence" value="ECO:0007669"/>
    <property type="project" value="TreeGrafter"/>
</dbReference>
<evidence type="ECO:0000313" key="5">
    <source>
        <dbReference type="EMBL" id="SZX63529.1"/>
    </source>
</evidence>
<dbReference type="CDD" id="cd14478">
    <property type="entry name" value="SPX_PHO87_PHO90_like"/>
    <property type="match status" value="1"/>
</dbReference>
<evidence type="ECO:0000313" key="6">
    <source>
        <dbReference type="Proteomes" id="UP000256970"/>
    </source>
</evidence>
<dbReference type="Pfam" id="PF03105">
    <property type="entry name" value="SPX"/>
    <property type="match status" value="2"/>
</dbReference>
<reference evidence="5 6" key="1">
    <citation type="submission" date="2016-10" db="EMBL/GenBank/DDBJ databases">
        <authorList>
            <person name="Cai Z."/>
        </authorList>
    </citation>
    <scope>NUCLEOTIDE SEQUENCE [LARGE SCALE GENOMIC DNA]</scope>
</reference>
<dbReference type="Pfam" id="PF00939">
    <property type="entry name" value="Na_sulph_symp"/>
    <property type="match status" value="1"/>
</dbReference>
<name>A0A383VFH3_TETOB</name>
<evidence type="ECO:0000256" key="2">
    <source>
        <dbReference type="ARBA" id="ARBA00022692"/>
    </source>
</evidence>
<dbReference type="AlphaFoldDB" id="A0A383VFH3"/>
<dbReference type="InterPro" id="IPR001898">
    <property type="entry name" value="SLC13A/DASS"/>
</dbReference>
<gene>
    <name evidence="5" type="ORF">BQ4739_LOCUS4065</name>
</gene>
<dbReference type="Proteomes" id="UP000256970">
    <property type="component" value="Unassembled WGS sequence"/>
</dbReference>
<evidence type="ECO:0000256" key="1">
    <source>
        <dbReference type="ARBA" id="ARBA00004141"/>
    </source>
</evidence>